<proteinExistence type="inferred from homology"/>
<evidence type="ECO:0000313" key="13">
    <source>
        <dbReference type="Proteomes" id="UP000750711"/>
    </source>
</evidence>
<keyword evidence="4 9" id="KW-0805">Transcription regulation</keyword>
<dbReference type="EMBL" id="JAGHQM010000185">
    <property type="protein sequence ID" value="KAH0564742.1"/>
    <property type="molecule type" value="Genomic_DNA"/>
</dbReference>
<dbReference type="InterPro" id="IPR048338">
    <property type="entry name" value="Mediator_Med16"/>
</dbReference>
<gene>
    <name evidence="9" type="primary">MED16</name>
    <name evidence="12" type="ORF">GP486_001870</name>
</gene>
<dbReference type="GO" id="GO:0016592">
    <property type="term" value="C:mediator complex"/>
    <property type="evidence" value="ECO:0007669"/>
    <property type="project" value="InterPro"/>
</dbReference>
<feature type="compositionally biased region" description="Acidic residues" evidence="10">
    <location>
        <begin position="1"/>
        <end position="11"/>
    </location>
</feature>
<feature type="region of interest" description="Disordered" evidence="10">
    <location>
        <begin position="1"/>
        <end position="25"/>
    </location>
</feature>
<evidence type="ECO:0000256" key="10">
    <source>
        <dbReference type="SAM" id="MobiDB-lite"/>
    </source>
</evidence>
<evidence type="ECO:0000256" key="1">
    <source>
        <dbReference type="ARBA" id="ARBA00004123"/>
    </source>
</evidence>
<protein>
    <recommendedName>
        <fullName evidence="3 9">Mediator of RNA polymerase II transcription subunit 16</fullName>
    </recommendedName>
    <alternativeName>
        <fullName evidence="8 9">Mediator complex subunit 16</fullName>
    </alternativeName>
</protein>
<evidence type="ECO:0000256" key="8">
    <source>
        <dbReference type="ARBA" id="ARBA00032015"/>
    </source>
</evidence>
<evidence type="ECO:0000256" key="9">
    <source>
        <dbReference type="RuleBase" id="RU364149"/>
    </source>
</evidence>
<dbReference type="Proteomes" id="UP000750711">
    <property type="component" value="Unassembled WGS sequence"/>
</dbReference>
<dbReference type="PANTHER" id="PTHR13224">
    <property type="entry name" value="THYROID HORMONE RECEPTOR-ASSOCIATED PROTEIN-RELATED"/>
    <property type="match status" value="1"/>
</dbReference>
<evidence type="ECO:0000256" key="5">
    <source>
        <dbReference type="ARBA" id="ARBA00023159"/>
    </source>
</evidence>
<organism evidence="12 13">
    <name type="scientific">Trichoglossum hirsutum</name>
    <dbReference type="NCBI Taxonomy" id="265104"/>
    <lineage>
        <taxon>Eukaryota</taxon>
        <taxon>Fungi</taxon>
        <taxon>Dikarya</taxon>
        <taxon>Ascomycota</taxon>
        <taxon>Pezizomycotina</taxon>
        <taxon>Geoglossomycetes</taxon>
        <taxon>Geoglossales</taxon>
        <taxon>Geoglossaceae</taxon>
        <taxon>Trichoglossum</taxon>
    </lineage>
</organism>
<dbReference type="InterPro" id="IPR021665">
    <property type="entry name" value="Mediator_Med16_N"/>
</dbReference>
<feature type="compositionally biased region" description="Polar residues" evidence="10">
    <location>
        <begin position="623"/>
        <end position="633"/>
    </location>
</feature>
<comment type="function">
    <text evidence="9">Component of the Mediator complex, a coactivator involved in the regulated transcription of nearly all RNA polymerase II-dependent genes. Mediator functions as a bridge to convey information from gene-specific regulatory proteins to the basal RNA polymerase II transcription machinery. Mediator is recruited to promoters by direct interactions with regulatory proteins and serves as a scaffold for the assembly of a functional preinitiation complex with RNA polymerase II and the general transcription factors.</text>
</comment>
<comment type="caution">
    <text evidence="12">The sequence shown here is derived from an EMBL/GenBank/DDBJ whole genome shotgun (WGS) entry which is preliminary data.</text>
</comment>
<dbReference type="PANTHER" id="PTHR13224:SF6">
    <property type="entry name" value="MEDIATOR OF RNA POLYMERASE II TRANSCRIPTION SUBUNIT 16"/>
    <property type="match status" value="1"/>
</dbReference>
<dbReference type="AlphaFoldDB" id="A0A9P8LFV9"/>
<comment type="subcellular location">
    <subcellularLocation>
        <location evidence="1 9">Nucleus</location>
    </subcellularLocation>
</comment>
<name>A0A9P8LFV9_9PEZI</name>
<evidence type="ECO:0000256" key="3">
    <source>
        <dbReference type="ARBA" id="ARBA00019614"/>
    </source>
</evidence>
<dbReference type="Pfam" id="PF11635">
    <property type="entry name" value="Med16_N"/>
    <property type="match status" value="1"/>
</dbReference>
<evidence type="ECO:0000256" key="4">
    <source>
        <dbReference type="ARBA" id="ARBA00023015"/>
    </source>
</evidence>
<keyword evidence="13" id="KW-1185">Reference proteome</keyword>
<accession>A0A9P8LFV9</accession>
<feature type="region of interest" description="Disordered" evidence="10">
    <location>
        <begin position="608"/>
        <end position="633"/>
    </location>
</feature>
<evidence type="ECO:0000256" key="6">
    <source>
        <dbReference type="ARBA" id="ARBA00023163"/>
    </source>
</evidence>
<keyword evidence="7 9" id="KW-0539">Nucleus</keyword>
<keyword evidence="5 9" id="KW-0010">Activator</keyword>
<sequence>MEDSLDMDDLFGEGPTIPPPPAPTAKGLIQRLDELRSSGCNQKVAWSNLGCIAYVKRDGNGVIIRNLLCRPDDGRWTLGGEFPVSQAVPNDEGQQIVHLSWNPAGSELAMVDTLGRLSIFTIYVAVNRLSLCRSGVVDQEDDLGVIVGMSWLNMERMYPVFRPVTKDNNGQFQYAANNYKMLGPFHPIPSRATLIGVTRGGVVRLWYQQHDTRWLEVNTELESIGSSDDLLSHASFSSDKDNSLLLVIYTTSHQIRLYRININWNIPANQKPIPQSQVPSTATLQINHVKVDDFCFPVGPVENKDISQIGQNDISRVEVSRAQLSHLEMVPPAPLPSKHSEPSYPTIMAIFSCVPSHFEESQQNIDTFSVITRWELRSTPQNLHSSFDKLGTRKSNVGSTNEQSFDLRRMSDIIIRKAILAVELVNSNTTIAIAYSDGSIEFRDRVSMIPITPNEDFNRVSSMPQAGFAFPTDDLFLHFALSPNHCLAIGVDADGDPKLKVMEYTLGSLDAQEGDGFKVLTLEELEHQFLSESQRAIGMNVDYSHEPQYEKLFRNSVIQRCLSLQNTLGYKGEQNHRSLTAKIAWATLHLRLAALTFAITFNNVKSTGGAENDYTRPGRHTSYPLTLLSSSKD</sequence>
<evidence type="ECO:0000313" key="12">
    <source>
        <dbReference type="EMBL" id="KAH0564742.1"/>
    </source>
</evidence>
<comment type="similarity">
    <text evidence="2 9">Belongs to the Mediator complex subunit 16 family.</text>
</comment>
<evidence type="ECO:0000259" key="11">
    <source>
        <dbReference type="Pfam" id="PF11635"/>
    </source>
</evidence>
<comment type="subunit">
    <text evidence="9">Component of the Mediator complex.</text>
</comment>
<evidence type="ECO:0000256" key="7">
    <source>
        <dbReference type="ARBA" id="ARBA00023242"/>
    </source>
</evidence>
<dbReference type="SUPFAM" id="SSF82171">
    <property type="entry name" value="DPP6 N-terminal domain-like"/>
    <property type="match status" value="1"/>
</dbReference>
<dbReference type="GO" id="GO:0045893">
    <property type="term" value="P:positive regulation of DNA-templated transcription"/>
    <property type="evidence" value="ECO:0007669"/>
    <property type="project" value="TreeGrafter"/>
</dbReference>
<keyword evidence="6 9" id="KW-0804">Transcription</keyword>
<feature type="domain" description="Mediator complex subunit Med16 N-terminal" evidence="11">
    <location>
        <begin position="137"/>
        <end position="472"/>
    </location>
</feature>
<reference evidence="12" key="1">
    <citation type="submission" date="2021-03" db="EMBL/GenBank/DDBJ databases">
        <title>Comparative genomics and phylogenomic investigation of the class Geoglossomycetes provide insights into ecological specialization and systematics.</title>
        <authorList>
            <person name="Melie T."/>
            <person name="Pirro S."/>
            <person name="Miller A.N."/>
            <person name="Quandt A."/>
        </authorList>
    </citation>
    <scope>NUCLEOTIDE SEQUENCE</scope>
    <source>
        <strain evidence="12">CAQ_001_2017</strain>
    </source>
</reference>
<evidence type="ECO:0000256" key="2">
    <source>
        <dbReference type="ARBA" id="ARBA00006543"/>
    </source>
</evidence>